<dbReference type="InterPro" id="IPR001849">
    <property type="entry name" value="PH_domain"/>
</dbReference>
<dbReference type="Pfam" id="PF17838">
    <property type="entry name" value="PH_16"/>
    <property type="match status" value="1"/>
</dbReference>
<dbReference type="FunFam" id="2.30.29.30:FF:000021">
    <property type="entry name" value="Rho guanine nucleotide exchange factor 2"/>
    <property type="match status" value="1"/>
</dbReference>
<dbReference type="PROSITE" id="PS50003">
    <property type="entry name" value="PH_DOMAIN"/>
    <property type="match status" value="1"/>
</dbReference>
<feature type="region of interest" description="Disordered" evidence="10">
    <location>
        <begin position="1189"/>
        <end position="1208"/>
    </location>
</feature>
<dbReference type="CDD" id="cd00160">
    <property type="entry name" value="RhoGEF"/>
    <property type="match status" value="1"/>
</dbReference>
<feature type="compositionally biased region" description="Polar residues" evidence="10">
    <location>
        <begin position="1190"/>
        <end position="1200"/>
    </location>
</feature>
<keyword evidence="2" id="KW-0963">Cytoplasm</keyword>
<dbReference type="SMART" id="SM00325">
    <property type="entry name" value="RhoGEF"/>
    <property type="match status" value="1"/>
</dbReference>
<feature type="compositionally biased region" description="Polar residues" evidence="10">
    <location>
        <begin position="1377"/>
        <end position="1392"/>
    </location>
</feature>
<feature type="compositionally biased region" description="Basic and acidic residues" evidence="10">
    <location>
        <begin position="1292"/>
        <end position="1304"/>
    </location>
</feature>
<dbReference type="InterPro" id="IPR041020">
    <property type="entry name" value="PH_16"/>
</dbReference>
<feature type="compositionally biased region" description="Low complexity" evidence="10">
    <location>
        <begin position="261"/>
        <end position="271"/>
    </location>
</feature>
<dbReference type="PROSITE" id="PS50010">
    <property type="entry name" value="DH_2"/>
    <property type="match status" value="1"/>
</dbReference>
<keyword evidence="5" id="KW-0479">Metal-binding</keyword>
<dbReference type="InterPro" id="IPR051632">
    <property type="entry name" value="Rho_GEF"/>
</dbReference>
<feature type="region of interest" description="Disordered" evidence="10">
    <location>
        <begin position="371"/>
        <end position="472"/>
    </location>
</feature>
<keyword evidence="13" id="KW-0808">Transferase</keyword>
<keyword evidence="3" id="KW-0597">Phosphoprotein</keyword>
<name>M7BDJ1_CHEMY</name>
<keyword evidence="8 9" id="KW-0175">Coiled coil</keyword>
<evidence type="ECO:0000256" key="9">
    <source>
        <dbReference type="SAM" id="Coils"/>
    </source>
</evidence>
<dbReference type="GO" id="GO:0005737">
    <property type="term" value="C:cytoplasm"/>
    <property type="evidence" value="ECO:0007669"/>
    <property type="project" value="UniProtKB-SubCell"/>
</dbReference>
<dbReference type="SMART" id="SM00233">
    <property type="entry name" value="PH"/>
    <property type="match status" value="1"/>
</dbReference>
<dbReference type="GO" id="GO:0035023">
    <property type="term" value="P:regulation of Rho protein signal transduction"/>
    <property type="evidence" value="ECO:0007669"/>
    <property type="project" value="TreeGrafter"/>
</dbReference>
<feature type="region of interest" description="Disordered" evidence="10">
    <location>
        <begin position="248"/>
        <end position="316"/>
    </location>
</feature>
<feature type="region of interest" description="Disordered" evidence="10">
    <location>
        <begin position="1103"/>
        <end position="1124"/>
    </location>
</feature>
<evidence type="ECO:0000256" key="10">
    <source>
        <dbReference type="SAM" id="MobiDB-lite"/>
    </source>
</evidence>
<dbReference type="PANTHER" id="PTHR13944">
    <property type="entry name" value="AGAP007712-PA"/>
    <property type="match status" value="1"/>
</dbReference>
<evidence type="ECO:0000256" key="1">
    <source>
        <dbReference type="ARBA" id="ARBA00004496"/>
    </source>
</evidence>
<dbReference type="GO" id="GO:0043123">
    <property type="term" value="P:positive regulation of canonical NF-kappaB signal transduction"/>
    <property type="evidence" value="ECO:0007669"/>
    <property type="project" value="TreeGrafter"/>
</dbReference>
<feature type="compositionally biased region" description="Polar residues" evidence="10">
    <location>
        <begin position="1328"/>
        <end position="1345"/>
    </location>
</feature>
<feature type="coiled-coil region" evidence="9">
    <location>
        <begin position="985"/>
        <end position="1012"/>
    </location>
</feature>
<gene>
    <name evidence="13" type="ORF">UY3_07603</name>
</gene>
<dbReference type="InterPro" id="IPR011993">
    <property type="entry name" value="PH-like_dom_sf"/>
</dbReference>
<feature type="compositionally biased region" description="Basic and acidic residues" evidence="10">
    <location>
        <begin position="272"/>
        <end position="285"/>
    </location>
</feature>
<keyword evidence="13" id="KW-0418">Kinase</keyword>
<evidence type="ECO:0000256" key="6">
    <source>
        <dbReference type="ARBA" id="ARBA00022771"/>
    </source>
</evidence>
<feature type="compositionally biased region" description="Basic residues" evidence="10">
    <location>
        <begin position="1404"/>
        <end position="1414"/>
    </location>
</feature>
<dbReference type="STRING" id="8469.M7BDJ1"/>
<comment type="subcellular location">
    <subcellularLocation>
        <location evidence="1">Cytoplasm</location>
    </subcellularLocation>
</comment>
<dbReference type="EMBL" id="KB529134">
    <property type="protein sequence ID" value="EMP35229.1"/>
    <property type="molecule type" value="Genomic_DNA"/>
</dbReference>
<feature type="compositionally biased region" description="Basic and acidic residues" evidence="10">
    <location>
        <begin position="1225"/>
        <end position="1270"/>
    </location>
</feature>
<feature type="compositionally biased region" description="Low complexity" evidence="10">
    <location>
        <begin position="388"/>
        <end position="406"/>
    </location>
</feature>
<feature type="domain" description="PH" evidence="11">
    <location>
        <begin position="865"/>
        <end position="967"/>
    </location>
</feature>
<organism evidence="13 14">
    <name type="scientific">Chelonia mydas</name>
    <name type="common">Green sea-turtle</name>
    <name type="synonym">Chelonia agassizi</name>
    <dbReference type="NCBI Taxonomy" id="8469"/>
    <lineage>
        <taxon>Eukaryota</taxon>
        <taxon>Metazoa</taxon>
        <taxon>Chordata</taxon>
        <taxon>Craniata</taxon>
        <taxon>Vertebrata</taxon>
        <taxon>Euteleostomi</taxon>
        <taxon>Archelosauria</taxon>
        <taxon>Testudinata</taxon>
        <taxon>Testudines</taxon>
        <taxon>Cryptodira</taxon>
        <taxon>Durocryptodira</taxon>
        <taxon>Americhelydia</taxon>
        <taxon>Chelonioidea</taxon>
        <taxon>Cheloniidae</taxon>
        <taxon>Chelonia</taxon>
    </lineage>
</organism>
<dbReference type="FunFam" id="1.20.900.10:FF:000004">
    <property type="entry name" value="Rho guanine nucleotide exchange factor 2"/>
    <property type="match status" value="1"/>
</dbReference>
<dbReference type="GO" id="GO:0005078">
    <property type="term" value="F:MAP-kinase scaffold activity"/>
    <property type="evidence" value="ECO:0007669"/>
    <property type="project" value="TreeGrafter"/>
</dbReference>
<feature type="region of interest" description="Disordered" evidence="10">
    <location>
        <begin position="1215"/>
        <end position="1270"/>
    </location>
</feature>
<dbReference type="Gene3D" id="2.30.29.30">
    <property type="entry name" value="Pleckstrin-homology domain (PH domain)/Phosphotyrosine-binding domain (PTB)"/>
    <property type="match status" value="1"/>
</dbReference>
<feature type="domain" description="DH" evidence="12">
    <location>
        <begin position="628"/>
        <end position="825"/>
    </location>
</feature>
<dbReference type="PANTHER" id="PTHR13944:SF18">
    <property type="entry name" value="A-KINASE ANCHOR PROTEIN 13"/>
    <property type="match status" value="1"/>
</dbReference>
<evidence type="ECO:0000256" key="2">
    <source>
        <dbReference type="ARBA" id="ARBA00022490"/>
    </source>
</evidence>
<keyword evidence="14" id="KW-1185">Reference proteome</keyword>
<evidence type="ECO:0000259" key="11">
    <source>
        <dbReference type="PROSITE" id="PS50003"/>
    </source>
</evidence>
<dbReference type="GO" id="GO:0016020">
    <property type="term" value="C:membrane"/>
    <property type="evidence" value="ECO:0007669"/>
    <property type="project" value="TreeGrafter"/>
</dbReference>
<feature type="compositionally biased region" description="Basic and acidic residues" evidence="10">
    <location>
        <begin position="300"/>
        <end position="309"/>
    </location>
</feature>
<keyword evidence="4" id="KW-0344">Guanine-nucleotide releasing factor</keyword>
<feature type="region of interest" description="Disordered" evidence="10">
    <location>
        <begin position="1292"/>
        <end position="1434"/>
    </location>
</feature>
<evidence type="ECO:0000313" key="13">
    <source>
        <dbReference type="EMBL" id="EMP35229.1"/>
    </source>
</evidence>
<dbReference type="GO" id="GO:0071875">
    <property type="term" value="P:adrenergic receptor signaling pathway"/>
    <property type="evidence" value="ECO:0007669"/>
    <property type="project" value="TreeGrafter"/>
</dbReference>
<dbReference type="CDD" id="cd13392">
    <property type="entry name" value="PH_AKAP13"/>
    <property type="match status" value="1"/>
</dbReference>
<evidence type="ECO:0000256" key="5">
    <source>
        <dbReference type="ARBA" id="ARBA00022723"/>
    </source>
</evidence>
<dbReference type="Proteomes" id="UP000031443">
    <property type="component" value="Unassembled WGS sequence"/>
</dbReference>
<dbReference type="GO" id="GO:0015629">
    <property type="term" value="C:actin cytoskeleton"/>
    <property type="evidence" value="ECO:0007669"/>
    <property type="project" value="TreeGrafter"/>
</dbReference>
<keyword evidence="7" id="KW-0862">Zinc</keyword>
<keyword evidence="6" id="KW-0863">Zinc-finger</keyword>
<evidence type="ECO:0000256" key="3">
    <source>
        <dbReference type="ARBA" id="ARBA00022553"/>
    </source>
</evidence>
<feature type="region of interest" description="Disordered" evidence="10">
    <location>
        <begin position="175"/>
        <end position="214"/>
    </location>
</feature>
<proteinExistence type="predicted"/>
<dbReference type="GO" id="GO:0016301">
    <property type="term" value="F:kinase activity"/>
    <property type="evidence" value="ECO:0007669"/>
    <property type="project" value="UniProtKB-KW"/>
</dbReference>
<reference evidence="14" key="1">
    <citation type="journal article" date="2013" name="Nat. Genet.">
        <title>The draft genomes of soft-shell turtle and green sea turtle yield insights into the development and evolution of the turtle-specific body plan.</title>
        <authorList>
            <person name="Wang Z."/>
            <person name="Pascual-Anaya J."/>
            <person name="Zadissa A."/>
            <person name="Li W."/>
            <person name="Niimura Y."/>
            <person name="Huang Z."/>
            <person name="Li C."/>
            <person name="White S."/>
            <person name="Xiong Z."/>
            <person name="Fang D."/>
            <person name="Wang B."/>
            <person name="Ming Y."/>
            <person name="Chen Y."/>
            <person name="Zheng Y."/>
            <person name="Kuraku S."/>
            <person name="Pignatelli M."/>
            <person name="Herrero J."/>
            <person name="Beal K."/>
            <person name="Nozawa M."/>
            <person name="Li Q."/>
            <person name="Wang J."/>
            <person name="Zhang H."/>
            <person name="Yu L."/>
            <person name="Shigenobu S."/>
            <person name="Wang J."/>
            <person name="Liu J."/>
            <person name="Flicek P."/>
            <person name="Searle S."/>
            <person name="Wang J."/>
            <person name="Kuratani S."/>
            <person name="Yin Y."/>
            <person name="Aken B."/>
            <person name="Zhang G."/>
            <person name="Irie N."/>
        </authorList>
    </citation>
    <scope>NUCLEOTIDE SEQUENCE [LARGE SCALE GENOMIC DNA]</scope>
</reference>
<evidence type="ECO:0000256" key="4">
    <source>
        <dbReference type="ARBA" id="ARBA00022658"/>
    </source>
</evidence>
<dbReference type="SUPFAM" id="SSF50729">
    <property type="entry name" value="PH domain-like"/>
    <property type="match status" value="1"/>
</dbReference>
<protein>
    <submittedName>
        <fullName evidence="13">A-kinase anchor protein 13</fullName>
    </submittedName>
</protein>
<dbReference type="GO" id="GO:0008270">
    <property type="term" value="F:zinc ion binding"/>
    <property type="evidence" value="ECO:0007669"/>
    <property type="project" value="UniProtKB-KW"/>
</dbReference>
<dbReference type="InterPro" id="IPR035899">
    <property type="entry name" value="DBL_dom_sf"/>
</dbReference>
<dbReference type="Pfam" id="PF00621">
    <property type="entry name" value="RhoGEF"/>
    <property type="match status" value="1"/>
</dbReference>
<accession>M7BDJ1</accession>
<feature type="region of interest" description="Disordered" evidence="10">
    <location>
        <begin position="109"/>
        <end position="128"/>
    </location>
</feature>
<feature type="compositionally biased region" description="Basic and acidic residues" evidence="10">
    <location>
        <begin position="443"/>
        <end position="470"/>
    </location>
</feature>
<dbReference type="eggNOG" id="KOG3520">
    <property type="taxonomic scope" value="Eukaryota"/>
</dbReference>
<sequence>MYERHKRRYSLCDISKVDRTVDVVLLKINRESWCSIEPCSDPSLLEPTQTHESRECEHFLEDGLSGDCASSQGVLKRETGIESELFPLPGDGMDDIVFGKNKERKQSRWESRQLSTYRSEDNTPEEEPCACDVTSYSSSADDTVSLERNSSLGSDISLPHALNLNRPKERHTVDGSCINMGAAGGRESELGGSGEMEEEMDSITEVPAHSSVLRNSMRPLSPFRRHSWGPGKNAANEAEINHRSYSLEGLAGDSDDNKKPSSNLETSSLSSKDLRRSPLANDERGSLVSLTEEEVESEQGEIRGFDHQTRQRSQPHGFNFCTSATSPLTKSISLMTITQPGLDTQRRTRPSGRISFSFNISPLIPKSKTLFSIGSSSSDEEEEELDSTRSFNSTSSSLSQSVSEESGNFLPPSPSRKDLEGKSGTKVSRTFSYLRNKMSSSKKSKEKEKDKEKTKEKDKDSKEKEKDKKMLNGHLFSAAPTVGPINCYHCMKPFNKDSYLCATSQPKERPRSAILAPDESTVTSIFNNRRSQQTTTLSKSVSIQNIAGVGSDESIVHTWKFLSQSTDSLHKISRVNESTESLTDEGADMNEGQLMGDFEMDSKQLEAESWSQVVDSKFLRQQKKDVVKRQDVIYELMQTEMHHVRTLKIMSDVYSRGMLEELQFEQQMVEKVFPCLDDLLNIHNQFFQRILERKKESLMDKSEKNFVIKRIGDILVNQFSGENGERMKKTYGKFCGHHNEAVNYFKDLQSKEKRFQAFIKKKMSSTVVRRLGIPECILLVTQRITKYPVILQRILQYTKENEVEHQDLTQSLNLVKDVIAAVNSKVNNYEKKTRLTEIYTRTDSKSIMRMKSGQMFAKEDLRRRKLIRDGPVSLKNSAGRLKEVQAVLLSDMLIFLQEKDQKYVFASLDQRSTVISLKKLIVREVAHEEKGLFLITTVVKDPEMVEVHASSKEERNSWIQIIQDTINTMDKDEDEGIPSESELEKRVLDTKARELKEQLQQKDQQILVLLEEKEKIFRDMTDCSMPEDGSVSRVLFRSNTEEAHKGETIMKSAINEVEYLQSLISRSLGSALGAADLLPNAEQEGGVGPISLPRRAETFGGFDSHQMNASKCGEKDESDDAQDLRRTESDSILKKGGNANLMFVLKRNNEHVLQSITYLHKLLSTLQAVVLQQDTYIEDQKLVLSERALTRSSSRPNSLIEQEKQRSLEKQRQELANLQKQQAQHQEEKRRREKEWEAREKELTEREVRLAQREEQAQKGHKDLEREREELKRRKEAYQMDLERLRAAQKQLEREKDQLKRDVSRLPPVQMEPDLRQVSNPHDKTVRIPSQPTAEDSMQHGSSLPKQGHFDAGLSVSPKRNSLSRTHKEKGTFHLLSATNQTNKAAEVQQPTRLFGLSKPKEKKDKKKKGKGHRSQPADAHSSEAPPEGEEIFC</sequence>
<dbReference type="Gene3D" id="1.20.900.10">
    <property type="entry name" value="Dbl homology (DH) domain"/>
    <property type="match status" value="1"/>
</dbReference>
<evidence type="ECO:0000256" key="8">
    <source>
        <dbReference type="ARBA" id="ARBA00023054"/>
    </source>
</evidence>
<evidence type="ECO:0000259" key="12">
    <source>
        <dbReference type="PROSITE" id="PS50010"/>
    </source>
</evidence>
<evidence type="ECO:0000313" key="14">
    <source>
        <dbReference type="Proteomes" id="UP000031443"/>
    </source>
</evidence>
<dbReference type="SUPFAM" id="SSF48065">
    <property type="entry name" value="DBL homology domain (DH-domain)"/>
    <property type="match status" value="1"/>
</dbReference>
<dbReference type="GO" id="GO:0005085">
    <property type="term" value="F:guanyl-nucleotide exchange factor activity"/>
    <property type="evidence" value="ECO:0007669"/>
    <property type="project" value="UniProtKB-KW"/>
</dbReference>
<evidence type="ECO:0000256" key="7">
    <source>
        <dbReference type="ARBA" id="ARBA00022833"/>
    </source>
</evidence>
<dbReference type="InterPro" id="IPR000219">
    <property type="entry name" value="DH_dom"/>
</dbReference>